<reference evidence="1 2" key="1">
    <citation type="journal article" date="2011" name="Stand. Genomic Sci.">
        <title>Complete genome sequence of 'Thioalkalivibrio sulfidophilus' HL-EbGr7.</title>
        <authorList>
            <person name="Muyzer G."/>
            <person name="Sorokin D.Y."/>
            <person name="Mavromatis K."/>
            <person name="Lapidus A."/>
            <person name="Clum A."/>
            <person name="Ivanova N."/>
            <person name="Pati A."/>
            <person name="d'Haeseleer P."/>
            <person name="Woyke T."/>
            <person name="Kyrpides N.C."/>
        </authorList>
    </citation>
    <scope>NUCLEOTIDE SEQUENCE [LARGE SCALE GENOMIC DNA]</scope>
    <source>
        <strain evidence="1 2">HL-EbGR7</strain>
    </source>
</reference>
<protein>
    <submittedName>
        <fullName evidence="1">Uncharacterized protein</fullName>
    </submittedName>
</protein>
<dbReference type="Proteomes" id="UP000002383">
    <property type="component" value="Chromosome"/>
</dbReference>
<gene>
    <name evidence="1" type="ordered locus">Tgr7_1862</name>
</gene>
<keyword evidence="2" id="KW-1185">Reference proteome</keyword>
<organism evidence="1 2">
    <name type="scientific">Thioalkalivibrio sulfidiphilus (strain HL-EbGR7)</name>
    <dbReference type="NCBI Taxonomy" id="396588"/>
    <lineage>
        <taxon>Bacteria</taxon>
        <taxon>Pseudomonadati</taxon>
        <taxon>Pseudomonadota</taxon>
        <taxon>Gammaproteobacteria</taxon>
        <taxon>Chromatiales</taxon>
        <taxon>Ectothiorhodospiraceae</taxon>
        <taxon>Thioalkalivibrio</taxon>
    </lineage>
</organism>
<evidence type="ECO:0000313" key="2">
    <source>
        <dbReference type="Proteomes" id="UP000002383"/>
    </source>
</evidence>
<sequence>MGKPTDEELKAARMREHGEDPHFLAKCLLNLNYRMKHLERVLSASERYLHSGLAEHNHAELVRTIEAYKRAEARGTYEEDKEPWLE</sequence>
<name>B8GSN9_THISH</name>
<dbReference type="HOGENOM" id="CLU_2496911_0_0_6"/>
<dbReference type="EMBL" id="CP001339">
    <property type="protein sequence ID" value="ACL72943.1"/>
    <property type="molecule type" value="Genomic_DNA"/>
</dbReference>
<dbReference type="AlphaFoldDB" id="B8GSN9"/>
<dbReference type="RefSeq" id="WP_012638425.1">
    <property type="nucleotide sequence ID" value="NC_011901.1"/>
</dbReference>
<accession>B8GSN9</accession>
<proteinExistence type="predicted"/>
<dbReference type="KEGG" id="tgr:Tgr7_1862"/>
<evidence type="ECO:0000313" key="1">
    <source>
        <dbReference type="EMBL" id="ACL72943.1"/>
    </source>
</evidence>
<dbReference type="OrthoDB" id="6199221at2"/>